<accession>A0A4Y2PKV3</accession>
<protein>
    <submittedName>
        <fullName evidence="1">Uncharacterized protein</fullName>
    </submittedName>
</protein>
<dbReference type="Proteomes" id="UP000499080">
    <property type="component" value="Unassembled WGS sequence"/>
</dbReference>
<evidence type="ECO:0000313" key="2">
    <source>
        <dbReference type="Proteomes" id="UP000499080"/>
    </source>
</evidence>
<dbReference type="AlphaFoldDB" id="A0A4Y2PKV3"/>
<evidence type="ECO:0000313" key="1">
    <source>
        <dbReference type="EMBL" id="GBN51934.1"/>
    </source>
</evidence>
<sequence>MEGGGWQENIDDISRCHLHLHLGNLVTGRLSELFSRQALTCAIVLGGATSCGPVAYLHKMEPRANIETVPLPFFLLKYDPHFLFGNFIPGSAKIKIGNKL</sequence>
<keyword evidence="2" id="KW-1185">Reference proteome</keyword>
<gene>
    <name evidence="1" type="ORF">AVEN_65822_1</name>
</gene>
<comment type="caution">
    <text evidence="1">The sequence shown here is derived from an EMBL/GenBank/DDBJ whole genome shotgun (WGS) entry which is preliminary data.</text>
</comment>
<reference evidence="1 2" key="1">
    <citation type="journal article" date="2019" name="Sci. Rep.">
        <title>Orb-weaving spider Araneus ventricosus genome elucidates the spidroin gene catalogue.</title>
        <authorList>
            <person name="Kono N."/>
            <person name="Nakamura H."/>
            <person name="Ohtoshi R."/>
            <person name="Moran D.A.P."/>
            <person name="Shinohara A."/>
            <person name="Yoshida Y."/>
            <person name="Fujiwara M."/>
            <person name="Mori M."/>
            <person name="Tomita M."/>
            <person name="Arakawa K."/>
        </authorList>
    </citation>
    <scope>NUCLEOTIDE SEQUENCE [LARGE SCALE GENOMIC DNA]</scope>
</reference>
<name>A0A4Y2PKV3_ARAVE</name>
<organism evidence="1 2">
    <name type="scientific">Araneus ventricosus</name>
    <name type="common">Orbweaver spider</name>
    <name type="synonym">Epeira ventricosa</name>
    <dbReference type="NCBI Taxonomy" id="182803"/>
    <lineage>
        <taxon>Eukaryota</taxon>
        <taxon>Metazoa</taxon>
        <taxon>Ecdysozoa</taxon>
        <taxon>Arthropoda</taxon>
        <taxon>Chelicerata</taxon>
        <taxon>Arachnida</taxon>
        <taxon>Araneae</taxon>
        <taxon>Araneomorphae</taxon>
        <taxon>Entelegynae</taxon>
        <taxon>Araneoidea</taxon>
        <taxon>Araneidae</taxon>
        <taxon>Araneus</taxon>
    </lineage>
</organism>
<proteinExistence type="predicted"/>
<dbReference type="EMBL" id="BGPR01011567">
    <property type="protein sequence ID" value="GBN51934.1"/>
    <property type="molecule type" value="Genomic_DNA"/>
</dbReference>